<dbReference type="InterPro" id="IPR001965">
    <property type="entry name" value="Znf_PHD"/>
</dbReference>
<dbReference type="Pfam" id="PF00628">
    <property type="entry name" value="PHD"/>
    <property type="match status" value="1"/>
</dbReference>
<accession>A0AAF1AYC4</accession>
<dbReference type="SMART" id="SM00249">
    <property type="entry name" value="PHD"/>
    <property type="match status" value="1"/>
</dbReference>
<dbReference type="GO" id="GO:0008270">
    <property type="term" value="F:zinc ion binding"/>
    <property type="evidence" value="ECO:0007669"/>
    <property type="project" value="UniProtKB-KW"/>
</dbReference>
<evidence type="ECO:0000256" key="5">
    <source>
        <dbReference type="SAM" id="MobiDB-lite"/>
    </source>
</evidence>
<keyword evidence="3" id="KW-0862">Zinc</keyword>
<keyword evidence="2 4" id="KW-0863">Zinc-finger</keyword>
<evidence type="ECO:0000259" key="7">
    <source>
        <dbReference type="PROSITE" id="PS51050"/>
    </source>
</evidence>
<gene>
    <name evidence="8" type="ORF">DCAR_0416238</name>
</gene>
<dbReference type="AlphaFoldDB" id="A0AAF1AYC4"/>
<dbReference type="Gene3D" id="3.30.40.10">
    <property type="entry name" value="Zinc/RING finger domain, C3HC4 (zinc finger)"/>
    <property type="match status" value="1"/>
</dbReference>
<dbReference type="Gene3D" id="3.30.40.100">
    <property type="match status" value="1"/>
</dbReference>
<evidence type="ECO:0000256" key="1">
    <source>
        <dbReference type="ARBA" id="ARBA00022723"/>
    </source>
</evidence>
<feature type="compositionally biased region" description="Polar residues" evidence="5">
    <location>
        <begin position="24"/>
        <end position="56"/>
    </location>
</feature>
<dbReference type="Proteomes" id="UP000077755">
    <property type="component" value="Chromosome 4"/>
</dbReference>
<feature type="compositionally biased region" description="Basic and acidic residues" evidence="5">
    <location>
        <begin position="14"/>
        <end position="23"/>
    </location>
</feature>
<evidence type="ECO:0000256" key="4">
    <source>
        <dbReference type="PROSITE-ProRule" id="PRU00146"/>
    </source>
</evidence>
<organism evidence="8 9">
    <name type="scientific">Daucus carota subsp. sativus</name>
    <name type="common">Carrot</name>
    <dbReference type="NCBI Taxonomy" id="79200"/>
    <lineage>
        <taxon>Eukaryota</taxon>
        <taxon>Viridiplantae</taxon>
        <taxon>Streptophyta</taxon>
        <taxon>Embryophyta</taxon>
        <taxon>Tracheophyta</taxon>
        <taxon>Spermatophyta</taxon>
        <taxon>Magnoliopsida</taxon>
        <taxon>eudicotyledons</taxon>
        <taxon>Gunneridae</taxon>
        <taxon>Pentapetalae</taxon>
        <taxon>asterids</taxon>
        <taxon>campanulids</taxon>
        <taxon>Apiales</taxon>
        <taxon>Apiaceae</taxon>
        <taxon>Apioideae</taxon>
        <taxon>Scandiceae</taxon>
        <taxon>Daucinae</taxon>
        <taxon>Daucus</taxon>
        <taxon>Daucus sect. Daucus</taxon>
    </lineage>
</organism>
<name>A0AAF1AYC4_DAUCS</name>
<dbReference type="PROSITE" id="PS51050">
    <property type="entry name" value="ZF_CW"/>
    <property type="match status" value="1"/>
</dbReference>
<feature type="domain" description="PHD-type" evidence="6">
    <location>
        <begin position="236"/>
        <end position="286"/>
    </location>
</feature>
<evidence type="ECO:0000259" key="6">
    <source>
        <dbReference type="PROSITE" id="PS50016"/>
    </source>
</evidence>
<evidence type="ECO:0000313" key="9">
    <source>
        <dbReference type="Proteomes" id="UP000077755"/>
    </source>
</evidence>
<evidence type="ECO:0000256" key="2">
    <source>
        <dbReference type="ARBA" id="ARBA00022771"/>
    </source>
</evidence>
<dbReference type="InterPro" id="IPR011124">
    <property type="entry name" value="Znf_CW"/>
</dbReference>
<evidence type="ECO:0000256" key="3">
    <source>
        <dbReference type="ARBA" id="ARBA00022833"/>
    </source>
</evidence>
<sequence length="477" mass="53418">MSNNSSPTIYHRNKQGEQLRDSDTVFSFQTSTKANPTVSTSQHSNLGNMSKNSTPILYQRRKQIRDFDTDRPLQTSTKANPTNNSLSVISSEVPTLAANKTLVVDAEAAKNYEFLPFKNTIETASSRQSLGKEPGLVEDSRFNMIRDVDVCLANESCSSSKSNMDMCGASMKAKGDDTCECSSSEAFIQKSMRDDLSEKDIRILILKVLRSDGGPCRMRTHVSPEFPGSGNECSCLRQCKACDQSEFTLKMLICDQCEEAFHISCCYPRLRKLPLNEWLCYSCSKKKHKILKEMGRGRSAISKGTSGPIAAMLEDTEPYYTSVHIGLEYQAEVPDWSGPLTSEVHNFEEPLETSHSCSFQDGNSRKPSKISSICNWLQCQDIICGVGEGLDGTVCGKWRRAPLFEVQTDDWECFRCVLWDPAHADCAVPQEVDTSRVLKDLKFIQMLLKRKPGCSKNMDSNDPDEDVIWIPMTLTRM</sequence>
<proteinExistence type="predicted"/>
<dbReference type="EMBL" id="CP093346">
    <property type="protein sequence ID" value="WOG96900.1"/>
    <property type="molecule type" value="Genomic_DNA"/>
</dbReference>
<dbReference type="InterPro" id="IPR019787">
    <property type="entry name" value="Znf_PHD-finger"/>
</dbReference>
<evidence type="ECO:0008006" key="10">
    <source>
        <dbReference type="Google" id="ProtNLM"/>
    </source>
</evidence>
<dbReference type="InterPro" id="IPR013083">
    <property type="entry name" value="Znf_RING/FYVE/PHD"/>
</dbReference>
<feature type="domain" description="CW-type" evidence="7">
    <location>
        <begin position="370"/>
        <end position="434"/>
    </location>
</feature>
<feature type="compositionally biased region" description="Polar residues" evidence="5">
    <location>
        <begin position="72"/>
        <end position="86"/>
    </location>
</feature>
<evidence type="ECO:0000313" key="8">
    <source>
        <dbReference type="EMBL" id="WOG96900.1"/>
    </source>
</evidence>
<feature type="region of interest" description="Disordered" evidence="5">
    <location>
        <begin position="1"/>
        <end position="86"/>
    </location>
</feature>
<reference evidence="8" key="2">
    <citation type="submission" date="2022-03" db="EMBL/GenBank/DDBJ databases">
        <title>Draft title - Genomic analysis of global carrot germplasm unveils the trajectory of domestication and the origin of high carotenoid orange carrot.</title>
        <authorList>
            <person name="Iorizzo M."/>
            <person name="Ellison S."/>
            <person name="Senalik D."/>
            <person name="Macko-Podgorni A."/>
            <person name="Grzebelus D."/>
            <person name="Bostan H."/>
            <person name="Rolling W."/>
            <person name="Curaba J."/>
            <person name="Simon P."/>
        </authorList>
    </citation>
    <scope>NUCLEOTIDE SEQUENCE</scope>
    <source>
        <tissue evidence="8">Leaf</tissue>
    </source>
</reference>
<dbReference type="FunFam" id="3.30.40.100:FF:000005">
    <property type="entry name" value="uncharacterized protein LOC106759733 isoform X4"/>
    <property type="match status" value="1"/>
</dbReference>
<dbReference type="SUPFAM" id="SSF57903">
    <property type="entry name" value="FYVE/PHD zinc finger"/>
    <property type="match status" value="1"/>
</dbReference>
<keyword evidence="9" id="KW-1185">Reference proteome</keyword>
<reference evidence="8" key="1">
    <citation type="journal article" date="2016" name="Nat. Genet.">
        <title>A high-quality carrot genome assembly provides new insights into carotenoid accumulation and asterid genome evolution.</title>
        <authorList>
            <person name="Iorizzo M."/>
            <person name="Ellison S."/>
            <person name="Senalik D."/>
            <person name="Zeng P."/>
            <person name="Satapoomin P."/>
            <person name="Huang J."/>
            <person name="Bowman M."/>
            <person name="Iovene M."/>
            <person name="Sanseverino W."/>
            <person name="Cavagnaro P."/>
            <person name="Yildiz M."/>
            <person name="Macko-Podgorni A."/>
            <person name="Moranska E."/>
            <person name="Grzebelus E."/>
            <person name="Grzebelus D."/>
            <person name="Ashrafi H."/>
            <person name="Zheng Z."/>
            <person name="Cheng S."/>
            <person name="Spooner D."/>
            <person name="Van Deynze A."/>
            <person name="Simon P."/>
        </authorList>
    </citation>
    <scope>NUCLEOTIDE SEQUENCE</scope>
    <source>
        <tissue evidence="8">Leaf</tissue>
    </source>
</reference>
<protein>
    <recommendedName>
        <fullName evidence="10">PHD-type domain-containing protein</fullName>
    </recommendedName>
</protein>
<keyword evidence="1" id="KW-0479">Metal-binding</keyword>
<dbReference type="PROSITE" id="PS50016">
    <property type="entry name" value="ZF_PHD_2"/>
    <property type="match status" value="1"/>
</dbReference>
<dbReference type="InterPro" id="IPR011011">
    <property type="entry name" value="Znf_FYVE_PHD"/>
</dbReference>